<evidence type="ECO:0000313" key="3">
    <source>
        <dbReference type="EMBL" id="BDX07675.1"/>
    </source>
</evidence>
<dbReference type="Gene3D" id="3.40.50.170">
    <property type="entry name" value="Formyl transferase, N-terminal domain"/>
    <property type="match status" value="1"/>
</dbReference>
<gene>
    <name evidence="3" type="primary">wbtJ</name>
    <name evidence="3" type="ORF">MACH26_31960</name>
</gene>
<dbReference type="KEGG" id="pmaw:MACH26_31960"/>
<dbReference type="Pfam" id="PF00551">
    <property type="entry name" value="Formyl_trans_N"/>
    <property type="match status" value="1"/>
</dbReference>
<reference evidence="3" key="1">
    <citation type="submission" date="2023-01" db="EMBL/GenBank/DDBJ databases">
        <title>Complete genome sequence of Planctobacterium marinum strain Dej080120_11.</title>
        <authorList>
            <person name="Ueki S."/>
            <person name="Maruyama F."/>
        </authorList>
    </citation>
    <scope>NUCLEOTIDE SEQUENCE</scope>
    <source>
        <strain evidence="3">Dej080120_11</strain>
    </source>
</reference>
<dbReference type="InterPro" id="IPR040660">
    <property type="entry name" value="N_formyltrans_C"/>
</dbReference>
<dbReference type="InterPro" id="IPR036477">
    <property type="entry name" value="Formyl_transf_N_sf"/>
</dbReference>
<dbReference type="PANTHER" id="PTHR11138">
    <property type="entry name" value="METHIONYL-TRNA FORMYLTRANSFERASE"/>
    <property type="match status" value="1"/>
</dbReference>
<dbReference type="Proteomes" id="UP001333710">
    <property type="component" value="Chromosome"/>
</dbReference>
<sequence>MNLFILTDNKWWYKKAFDTFKRTNYQVRFFCSPKGLKLFEDEINQGTIESLDVKENCNFLIENFDLGFSCHCKQIFPKSLVENVRCINIHPGLNPYNRGWFPQVFSLLNKKPIGATIHLMDSEVDHGDILYQQQIEVFEWDTSKSVYDRVLDLEYKLFNENLEALIVGNYEQVKMPNTGNYNSISDYKELLEIDMDKPVTMREAIDYLRAMTHPPYKNAYFLADNGEMVYVAVDIEKRNT</sequence>
<evidence type="ECO:0000313" key="4">
    <source>
        <dbReference type="Proteomes" id="UP001333710"/>
    </source>
</evidence>
<proteinExistence type="predicted"/>
<dbReference type="InterPro" id="IPR002376">
    <property type="entry name" value="Formyl_transf_N"/>
</dbReference>
<dbReference type="GO" id="GO:0005829">
    <property type="term" value="C:cytosol"/>
    <property type="evidence" value="ECO:0007669"/>
    <property type="project" value="TreeGrafter"/>
</dbReference>
<keyword evidence="4" id="KW-1185">Reference proteome</keyword>
<evidence type="ECO:0000259" key="1">
    <source>
        <dbReference type="Pfam" id="PF00551"/>
    </source>
</evidence>
<protein>
    <recommendedName>
        <fullName evidence="5">Methionyl-tRNA formyltransferase</fullName>
    </recommendedName>
</protein>
<organism evidence="3 4">
    <name type="scientific">Planctobacterium marinum</name>
    <dbReference type="NCBI Taxonomy" id="1631968"/>
    <lineage>
        <taxon>Bacteria</taxon>
        <taxon>Pseudomonadati</taxon>
        <taxon>Pseudomonadota</taxon>
        <taxon>Gammaproteobacteria</taxon>
        <taxon>Alteromonadales</taxon>
        <taxon>Alteromonadaceae</taxon>
        <taxon>Planctobacterium</taxon>
    </lineage>
</organism>
<dbReference type="RefSeq" id="WP_338293751.1">
    <property type="nucleotide sequence ID" value="NZ_AP027272.1"/>
</dbReference>
<name>A0AA48HZV2_9ALTE</name>
<dbReference type="SUPFAM" id="SSF53328">
    <property type="entry name" value="Formyltransferase"/>
    <property type="match status" value="1"/>
</dbReference>
<dbReference type="AlphaFoldDB" id="A0AA48HZV2"/>
<dbReference type="Pfam" id="PF18216">
    <property type="entry name" value="N_formyltrans_C"/>
    <property type="match status" value="1"/>
</dbReference>
<feature type="domain" description="N-formyltransferase dimerization C-terminal" evidence="2">
    <location>
        <begin position="186"/>
        <end position="237"/>
    </location>
</feature>
<dbReference type="PANTHER" id="PTHR11138:SF5">
    <property type="entry name" value="METHIONYL-TRNA FORMYLTRANSFERASE, MITOCHONDRIAL"/>
    <property type="match status" value="1"/>
</dbReference>
<accession>A0AA48HZV2</accession>
<dbReference type="EMBL" id="AP027272">
    <property type="protein sequence ID" value="BDX07675.1"/>
    <property type="molecule type" value="Genomic_DNA"/>
</dbReference>
<dbReference type="NCBIfam" id="NF005755">
    <property type="entry name" value="PRK07579.1"/>
    <property type="match status" value="1"/>
</dbReference>
<evidence type="ECO:0008006" key="5">
    <source>
        <dbReference type="Google" id="ProtNLM"/>
    </source>
</evidence>
<dbReference type="GO" id="GO:0004479">
    <property type="term" value="F:methionyl-tRNA formyltransferase activity"/>
    <property type="evidence" value="ECO:0007669"/>
    <property type="project" value="TreeGrafter"/>
</dbReference>
<feature type="domain" description="Formyl transferase N-terminal" evidence="1">
    <location>
        <begin position="69"/>
        <end position="160"/>
    </location>
</feature>
<evidence type="ECO:0000259" key="2">
    <source>
        <dbReference type="Pfam" id="PF18216"/>
    </source>
</evidence>